<dbReference type="EMBL" id="AP024718">
    <property type="protein sequence ID" value="BCX89051.1"/>
    <property type="molecule type" value="Genomic_DNA"/>
</dbReference>
<evidence type="ECO:0000313" key="3">
    <source>
        <dbReference type="Proteomes" id="UP001321450"/>
    </source>
</evidence>
<keyword evidence="3" id="KW-1185">Reference proteome</keyword>
<name>A0AAU9CAV4_9GAMM</name>
<accession>A0AAU9CAV4</accession>
<dbReference type="Pfam" id="PF01882">
    <property type="entry name" value="DUF58"/>
    <property type="match status" value="1"/>
</dbReference>
<dbReference type="AlphaFoldDB" id="A0AAU9CAV4"/>
<reference evidence="3" key="1">
    <citation type="journal article" date="2024" name="Int. J. Syst. Evol. Microbiol.">
        <title>Methylomarinovum tepidoasis sp. nov., a moderately thermophilic methanotroph of the family Methylothermaceae isolated from a deep-sea hydrothermal field.</title>
        <authorList>
            <person name="Hirayama H."/>
            <person name="Takaki Y."/>
            <person name="Abe M."/>
            <person name="Miyazaki M."/>
            <person name="Uematsu K."/>
            <person name="Matsui Y."/>
            <person name="Takai K."/>
        </authorList>
    </citation>
    <scope>NUCLEOTIDE SEQUENCE [LARGE SCALE GENOMIC DNA]</scope>
    <source>
        <strain evidence="3">IN45</strain>
    </source>
</reference>
<dbReference type="KEGG" id="meiy:MIN45_P1421"/>
<organism evidence="2 3">
    <name type="scientific">Methylomarinovum tepidoasis</name>
    <dbReference type="NCBI Taxonomy" id="2840183"/>
    <lineage>
        <taxon>Bacteria</taxon>
        <taxon>Pseudomonadati</taxon>
        <taxon>Pseudomonadota</taxon>
        <taxon>Gammaproteobacteria</taxon>
        <taxon>Methylococcales</taxon>
        <taxon>Methylothermaceae</taxon>
        <taxon>Methylomarinovum</taxon>
    </lineage>
</organism>
<gene>
    <name evidence="2" type="ORF">MIN45_P1421</name>
</gene>
<evidence type="ECO:0000259" key="1">
    <source>
        <dbReference type="Pfam" id="PF01882"/>
    </source>
</evidence>
<feature type="domain" description="DUF58" evidence="1">
    <location>
        <begin position="58"/>
        <end position="222"/>
    </location>
</feature>
<proteinExistence type="predicted"/>
<dbReference type="PANTHER" id="PTHR33608">
    <property type="entry name" value="BLL2464 PROTEIN"/>
    <property type="match status" value="1"/>
</dbReference>
<protein>
    <recommendedName>
        <fullName evidence="1">DUF58 domain-containing protein</fullName>
    </recommendedName>
</protein>
<dbReference type="SUPFAM" id="SSF53300">
    <property type="entry name" value="vWA-like"/>
    <property type="match status" value="1"/>
</dbReference>
<sequence>MDEFHYRIPWRAGSAHPGHHHSRAPGGGYEFHGHTPLHSGADPRHLDIRASLCDPFGEFKVRQFLQTSLIPVVAIADLSASMRVGHKPRLLTRIGAAIAYSAYRTGDPFGFIGLSGAGRPAIHHPPRRHRGLALDLPRQLRQTRFEGPGLAAAPRLTALAGSHKALVFLLSDFHFPLKTLESLLEHLRPHDVVPVVLWLSQEWTPPVRWGWAKLREPESGQRQGRLLHPRSGIRLQQAFEHRRRQLTGVCRRHGRPPFFVTDAFCPQSFSRYFLETCA</sequence>
<dbReference type="PANTHER" id="PTHR33608:SF6">
    <property type="entry name" value="BLL2464 PROTEIN"/>
    <property type="match status" value="1"/>
</dbReference>
<dbReference type="RefSeq" id="WP_286291320.1">
    <property type="nucleotide sequence ID" value="NZ_AP024718.1"/>
</dbReference>
<dbReference type="Proteomes" id="UP001321450">
    <property type="component" value="Chromosome"/>
</dbReference>
<evidence type="ECO:0000313" key="2">
    <source>
        <dbReference type="EMBL" id="BCX89051.1"/>
    </source>
</evidence>
<dbReference type="InterPro" id="IPR002881">
    <property type="entry name" value="DUF58"/>
</dbReference>
<dbReference type="InterPro" id="IPR036465">
    <property type="entry name" value="vWFA_dom_sf"/>
</dbReference>